<dbReference type="InterPro" id="IPR011990">
    <property type="entry name" value="TPR-like_helical_dom_sf"/>
</dbReference>
<feature type="repeat" description="TPR" evidence="2">
    <location>
        <begin position="639"/>
        <end position="672"/>
    </location>
</feature>
<dbReference type="Proteomes" id="UP001634394">
    <property type="component" value="Unassembled WGS sequence"/>
</dbReference>
<evidence type="ECO:0000259" key="4">
    <source>
        <dbReference type="Pfam" id="PF20266"/>
    </source>
</evidence>
<dbReference type="InterPro" id="IPR019734">
    <property type="entry name" value="TPR_rpt"/>
</dbReference>
<dbReference type="SMART" id="SM01265">
    <property type="entry name" value="Mab-21"/>
    <property type="match status" value="1"/>
</dbReference>
<feature type="domain" description="Mab-21-like HhH/H2TH-like" evidence="4">
    <location>
        <begin position="256"/>
        <end position="342"/>
    </location>
</feature>
<dbReference type="InterPro" id="IPR046903">
    <property type="entry name" value="Mab-21-like_nuc_Trfase"/>
</dbReference>
<gene>
    <name evidence="5" type="ORF">ACJMK2_032663</name>
</gene>
<dbReference type="PANTHER" id="PTHR10656:SF69">
    <property type="entry name" value="MAB-21-LIKE HHH_H2TH-LIKE DOMAIN-CONTAINING PROTEIN"/>
    <property type="match status" value="1"/>
</dbReference>
<proteinExistence type="inferred from homology"/>
<sequence>MDNTDRLSVFISAMLDSMGFSRHMIDFRINNVIHIDTMGALENNYSGNILLGGKAEGTSIYGQGDTDIMYVIKCITVCGQHIIPPSSDHAVLYTEDSEVHNGYTWLRVGNHGQYDDFIMQARRLTVGPFSKPNFYLSSSAFIHFLQSLMIDISPLSSQCQYISGPSQPIITNGTPVDNVYAFPLQDWPAQASHWMERCGTNGWPPQNIVTPIVQSGCHIVPKGFKGSPSYHMEWCISFAVHEKSILQLFSITQKHFYILLKIMAKDLKERFPTLQDVLTSYTMKTVAMWQVELHHTRDWDRLHVLDRVMEALSFLKSCVENLNLPAYFIPENNLFEGKLNPCTADLLSGHLNTILSQGTRCVLTFPSIQQRLQIMQKPGHRLDIYCSSSEMFNFVCLFSRKYLALNVSTTYVLNTLSLINLPDMRRHRFLTQSVSKVMKATQAYVKIARIMNRGMPNKRMYELCRPLLLVASNNSGIDRMSGKVKLAGVLHVLGITNKAIVTLDSIKQRPLFGIFRKFHHRNIINQTYRFTKQDSDYVYAAIARLGRDNYVQQCISLDVRYTMEEMSIIPDVIKYELFHVPDIDLIGPYVYVDPDILRYYLLYKCHTELGDEANAQGAFNNLIRIATQESFDPHIEYREVALNVLGMCYLEKEDYLRSYSCFCRAMSLRPRLLAEKWSTSTPWHLAVLAYKLINR</sequence>
<comment type="caution">
    <text evidence="5">The sequence shown here is derived from an EMBL/GenBank/DDBJ whole genome shotgun (WGS) entry which is preliminary data.</text>
</comment>
<evidence type="ECO:0000256" key="2">
    <source>
        <dbReference type="PROSITE-ProRule" id="PRU00339"/>
    </source>
</evidence>
<dbReference type="AlphaFoldDB" id="A0ABD3X3Y5"/>
<dbReference type="PROSITE" id="PS50005">
    <property type="entry name" value="TPR"/>
    <property type="match status" value="1"/>
</dbReference>
<comment type="similarity">
    <text evidence="1">Belongs to the mab-21 family.</text>
</comment>
<organism evidence="5 6">
    <name type="scientific">Sinanodonta woodiana</name>
    <name type="common">Chinese pond mussel</name>
    <name type="synonym">Anodonta woodiana</name>
    <dbReference type="NCBI Taxonomy" id="1069815"/>
    <lineage>
        <taxon>Eukaryota</taxon>
        <taxon>Metazoa</taxon>
        <taxon>Spiralia</taxon>
        <taxon>Lophotrochozoa</taxon>
        <taxon>Mollusca</taxon>
        <taxon>Bivalvia</taxon>
        <taxon>Autobranchia</taxon>
        <taxon>Heteroconchia</taxon>
        <taxon>Palaeoheterodonta</taxon>
        <taxon>Unionida</taxon>
        <taxon>Unionoidea</taxon>
        <taxon>Unionidae</taxon>
        <taxon>Unioninae</taxon>
        <taxon>Sinanodonta</taxon>
    </lineage>
</organism>
<evidence type="ECO:0000313" key="5">
    <source>
        <dbReference type="EMBL" id="KAL3880425.1"/>
    </source>
</evidence>
<evidence type="ECO:0000259" key="3">
    <source>
        <dbReference type="Pfam" id="PF03281"/>
    </source>
</evidence>
<dbReference type="InterPro" id="IPR024810">
    <property type="entry name" value="MAB21L/cGLR"/>
</dbReference>
<dbReference type="Pfam" id="PF03281">
    <property type="entry name" value="Mab-21"/>
    <property type="match status" value="1"/>
</dbReference>
<protein>
    <submittedName>
        <fullName evidence="5">Uncharacterized protein</fullName>
    </submittedName>
</protein>
<dbReference type="SUPFAM" id="SSF48452">
    <property type="entry name" value="TPR-like"/>
    <property type="match status" value="1"/>
</dbReference>
<keyword evidence="6" id="KW-1185">Reference proteome</keyword>
<evidence type="ECO:0000313" key="6">
    <source>
        <dbReference type="Proteomes" id="UP001634394"/>
    </source>
</evidence>
<dbReference type="InterPro" id="IPR046906">
    <property type="entry name" value="Mab-21_HhH/H2TH-like"/>
</dbReference>
<dbReference type="EMBL" id="JBJQND010000004">
    <property type="protein sequence ID" value="KAL3880425.1"/>
    <property type="molecule type" value="Genomic_DNA"/>
</dbReference>
<accession>A0ABD3X3Y5</accession>
<dbReference type="PANTHER" id="PTHR10656">
    <property type="entry name" value="CELL FATE DETERMINING PROTEIN MAB21-RELATED"/>
    <property type="match status" value="1"/>
</dbReference>
<dbReference type="Gene3D" id="1.10.1410.40">
    <property type="match status" value="1"/>
</dbReference>
<keyword evidence="2" id="KW-0802">TPR repeat</keyword>
<dbReference type="Pfam" id="PF20266">
    <property type="entry name" value="Mab-21_C"/>
    <property type="match status" value="1"/>
</dbReference>
<evidence type="ECO:0000256" key="1">
    <source>
        <dbReference type="ARBA" id="ARBA00008307"/>
    </source>
</evidence>
<name>A0ABD3X3Y5_SINWO</name>
<feature type="domain" description="Mab-21-like nucleotidyltransferase" evidence="3">
    <location>
        <begin position="176"/>
        <end position="247"/>
    </location>
</feature>
<reference evidence="5 6" key="1">
    <citation type="submission" date="2024-11" db="EMBL/GenBank/DDBJ databases">
        <title>Chromosome-level genome assembly of the freshwater bivalve Anodonta woodiana.</title>
        <authorList>
            <person name="Chen X."/>
        </authorList>
    </citation>
    <scope>NUCLEOTIDE SEQUENCE [LARGE SCALE GENOMIC DNA]</scope>
    <source>
        <strain evidence="5">MN2024</strain>
        <tissue evidence="5">Gills</tissue>
    </source>
</reference>